<keyword evidence="4" id="KW-0597">Phosphoprotein</keyword>
<protein>
    <recommendedName>
        <fullName evidence="3 10">Replication factor C subunit 1</fullName>
    </recommendedName>
</protein>
<name>A0A0D2ABR1_9EURO</name>
<dbReference type="PANTHER" id="PTHR23389">
    <property type="entry name" value="CHROMOSOME TRANSMISSION FIDELITY FACTOR 18"/>
    <property type="match status" value="1"/>
</dbReference>
<dbReference type="GO" id="GO:0016887">
    <property type="term" value="F:ATP hydrolysis activity"/>
    <property type="evidence" value="ECO:0007669"/>
    <property type="project" value="InterPro"/>
</dbReference>
<dbReference type="GeneID" id="27351326"/>
<dbReference type="EMBL" id="KN847047">
    <property type="protein sequence ID" value="KIW22222.1"/>
    <property type="molecule type" value="Genomic_DNA"/>
</dbReference>
<feature type="compositionally biased region" description="Low complexity" evidence="11">
    <location>
        <begin position="119"/>
        <end position="128"/>
    </location>
</feature>
<evidence type="ECO:0000256" key="7">
    <source>
        <dbReference type="ARBA" id="ARBA00022840"/>
    </source>
</evidence>
<sequence>MPSDIRSFFGSGGAKPSAKIAASKVSNGADGTKVTSKQRGRRKVVSDDDEDDDDDEGVGANSKKPTTPKTKKSAKEPVEEETTSSAYFATTKAKPTKSTPIRTKTATTNGIAKTPTKETNGGTPSTGRRSSRKTSRKNYAEQDEDEKSALVLMDDREGDDDIFSDLKSRKVDDDYEEGTDEDDLKPQKKVSKAVNGHYKKLEADHDDDDDDIEMAQIPAYDGPGDARRKKAPAKPTSARKRKSKDLEDEEEDDLDDDDDTPKKKPRTTASAAARKPRASAKKEEREESKEIQNILDSIPTVRAPTPPPRDDKKKFTYGGGNANVAPPAAGSADIPVGAENCLAGLTFVFTGVLNSLGREEGQNLVKQYGGKVTGAPSKRTSYVVIGADAGPKKLETIRQLGIKTINEEGLFALIRQLPANGGDGKAAEAYAEKQAKEEEKVRKQAEEEEERERERQKEATKIAKAAAARTGAPIPSTKPKGPRVDDRLWVDKYAPDTMSAVCGNKGQVEGLQKWLRNWPKAAKSDFKKAGADGKGVFRAALLHGPPGVGKTTAAHLVAKLEGYDVVESNASETRNKKLLETGLTGVLDTTSLLGYFAGDGKKVEQSKRKLLLIMDEVDGMSAGDRGGVGALASIVKKTNVPMILICNERNQPKMRPLTNVTAEFQFRRPTTDMIRGRIATILFREGMKLPTPIINALIEGCNGDIRQIINMISTIKLDSKDLDFSDTKAMSKAWEKHVILKPWDIVNKILRPQMFAASSTATLNDKTELYFNDHEMSYLMLQENYLKTNPALASSYSGKEREMKLLELADNAAASISDGDLVDRMIHGSQQQWSLMPVHAIFSFVRPASYVYGMLGGQAGFPTWFGQNSKQMKLSRFVKEIQGHMRLRTAADRHEIRQQYLPAIWSKTVGTLKAEGKDAVQDVIDFMDSYYLTKEDFDSVLELGVGEYDMDGIKIDTATKASFTRLYNLQSHPMPFVKASHVLGTAKAGAKREKPDLEEAVEESEAEELLAEAEAGDDDDDDSDLKKDKYIKAPKKKTASASAAGGASSKGKGKRKKADDAGDVDPESDDEPKKKRGPGGGARGGRKGKGRA</sequence>
<feature type="compositionally biased region" description="Acidic residues" evidence="11">
    <location>
        <begin position="204"/>
        <end position="213"/>
    </location>
</feature>
<dbReference type="FunFam" id="1.20.272.10:FF:000005">
    <property type="entry name" value="Replication factor C subunit 1"/>
    <property type="match status" value="1"/>
</dbReference>
<feature type="compositionally biased region" description="Low complexity" evidence="11">
    <location>
        <begin position="89"/>
        <end position="100"/>
    </location>
</feature>
<evidence type="ECO:0000256" key="5">
    <source>
        <dbReference type="ARBA" id="ARBA00022705"/>
    </source>
</evidence>
<evidence type="ECO:0000256" key="10">
    <source>
        <dbReference type="PIRNR" id="PIRNR036578"/>
    </source>
</evidence>
<feature type="compositionally biased region" description="Acidic residues" evidence="11">
    <location>
        <begin position="1061"/>
        <end position="1070"/>
    </location>
</feature>
<feature type="compositionally biased region" description="Basic and acidic residues" evidence="11">
    <location>
        <begin position="430"/>
        <end position="445"/>
    </location>
</feature>
<gene>
    <name evidence="13" type="ORF">PV07_12132</name>
</gene>
<keyword evidence="14" id="KW-1185">Reference proteome</keyword>
<feature type="region of interest" description="Disordered" evidence="11">
    <location>
        <begin position="987"/>
        <end position="1092"/>
    </location>
</feature>
<dbReference type="GO" id="GO:0006281">
    <property type="term" value="P:DNA repair"/>
    <property type="evidence" value="ECO:0007669"/>
    <property type="project" value="InterPro"/>
</dbReference>
<dbReference type="PIRSF" id="PIRSF036578">
    <property type="entry name" value="RFC1"/>
    <property type="match status" value="1"/>
</dbReference>
<dbReference type="InterPro" id="IPR013725">
    <property type="entry name" value="DNA_replication_fac_RFC1_C"/>
</dbReference>
<dbReference type="Pfam" id="PF25361">
    <property type="entry name" value="AAA_lid_RFC1"/>
    <property type="match status" value="1"/>
</dbReference>
<dbReference type="FunFam" id="1.10.8.60:FF:000021">
    <property type="entry name" value="Replication factor C subunit 1"/>
    <property type="match status" value="1"/>
</dbReference>
<dbReference type="InterPro" id="IPR001357">
    <property type="entry name" value="BRCT_dom"/>
</dbReference>
<dbReference type="CDD" id="cd18140">
    <property type="entry name" value="HLD_clamp_RFC"/>
    <property type="match status" value="1"/>
</dbReference>
<dbReference type="GO" id="GO:0005634">
    <property type="term" value="C:nucleus"/>
    <property type="evidence" value="ECO:0007669"/>
    <property type="project" value="UniProtKB-SubCell"/>
</dbReference>
<feature type="compositionally biased region" description="Acidic residues" evidence="11">
    <location>
        <begin position="998"/>
        <end position="1023"/>
    </location>
</feature>
<dbReference type="STRING" id="569365.A0A0D2ABR1"/>
<evidence type="ECO:0000256" key="2">
    <source>
        <dbReference type="ARBA" id="ARBA00006116"/>
    </source>
</evidence>
<evidence type="ECO:0000313" key="14">
    <source>
        <dbReference type="Proteomes" id="UP000054466"/>
    </source>
</evidence>
<keyword evidence="9 10" id="KW-0539">Nucleus</keyword>
<dbReference type="PROSITE" id="PS50172">
    <property type="entry name" value="BRCT"/>
    <property type="match status" value="1"/>
</dbReference>
<feature type="compositionally biased region" description="Acidic residues" evidence="11">
    <location>
        <begin position="47"/>
        <end position="57"/>
    </location>
</feature>
<dbReference type="InterPro" id="IPR027417">
    <property type="entry name" value="P-loop_NTPase"/>
</dbReference>
<dbReference type="SUPFAM" id="SSF48019">
    <property type="entry name" value="post-AAA+ oligomerization domain-like"/>
    <property type="match status" value="1"/>
</dbReference>
<proteinExistence type="inferred from homology"/>
<dbReference type="InterPro" id="IPR003593">
    <property type="entry name" value="AAA+_ATPase"/>
</dbReference>
<dbReference type="InterPro" id="IPR047854">
    <property type="entry name" value="RFC_lid"/>
</dbReference>
<dbReference type="SUPFAM" id="SSF52113">
    <property type="entry name" value="BRCT domain"/>
    <property type="match status" value="1"/>
</dbReference>
<dbReference type="InterPro" id="IPR012178">
    <property type="entry name" value="RFC1"/>
</dbReference>
<dbReference type="VEuPathDB" id="FungiDB:PV07_12132"/>
<keyword evidence="8" id="KW-0238">DNA-binding</keyword>
<dbReference type="SMART" id="SM00292">
    <property type="entry name" value="BRCT"/>
    <property type="match status" value="1"/>
</dbReference>
<comment type="similarity">
    <text evidence="2 10">Belongs to the activator 1 large subunit family.</text>
</comment>
<dbReference type="CDD" id="cd17752">
    <property type="entry name" value="BRCT_RFC1"/>
    <property type="match status" value="1"/>
</dbReference>
<feature type="compositionally biased region" description="Basic residues" evidence="11">
    <location>
        <begin position="227"/>
        <end position="243"/>
    </location>
</feature>
<dbReference type="GO" id="GO:0003689">
    <property type="term" value="F:DNA clamp loader activity"/>
    <property type="evidence" value="ECO:0007669"/>
    <property type="project" value="UniProtKB-UniRule"/>
</dbReference>
<evidence type="ECO:0000259" key="12">
    <source>
        <dbReference type="PROSITE" id="PS50172"/>
    </source>
</evidence>
<reference evidence="13 14" key="1">
    <citation type="submission" date="2015-01" db="EMBL/GenBank/DDBJ databases">
        <title>The Genome Sequence of Cladophialophora immunda CBS83496.</title>
        <authorList>
            <consortium name="The Broad Institute Genomics Platform"/>
            <person name="Cuomo C."/>
            <person name="de Hoog S."/>
            <person name="Gorbushina A."/>
            <person name="Stielow B."/>
            <person name="Teixiera M."/>
            <person name="Abouelleil A."/>
            <person name="Chapman S.B."/>
            <person name="Priest M."/>
            <person name="Young S.K."/>
            <person name="Wortman J."/>
            <person name="Nusbaum C."/>
            <person name="Birren B."/>
        </authorList>
    </citation>
    <scope>NUCLEOTIDE SEQUENCE [LARGE SCALE GENOMIC DNA]</scope>
    <source>
        <strain evidence="13 14">CBS 83496</strain>
    </source>
</reference>
<feature type="domain" description="BRCT" evidence="12">
    <location>
        <begin position="337"/>
        <end position="416"/>
    </location>
</feature>
<evidence type="ECO:0000313" key="13">
    <source>
        <dbReference type="EMBL" id="KIW22222.1"/>
    </source>
</evidence>
<dbReference type="OrthoDB" id="446168at2759"/>
<feature type="region of interest" description="Disordered" evidence="11">
    <location>
        <begin position="423"/>
        <end position="484"/>
    </location>
</feature>
<organism evidence="13 14">
    <name type="scientific">Cladophialophora immunda</name>
    <dbReference type="NCBI Taxonomy" id="569365"/>
    <lineage>
        <taxon>Eukaryota</taxon>
        <taxon>Fungi</taxon>
        <taxon>Dikarya</taxon>
        <taxon>Ascomycota</taxon>
        <taxon>Pezizomycotina</taxon>
        <taxon>Eurotiomycetes</taxon>
        <taxon>Chaetothyriomycetidae</taxon>
        <taxon>Chaetothyriales</taxon>
        <taxon>Herpotrichiellaceae</taxon>
        <taxon>Cladophialophora</taxon>
    </lineage>
</organism>
<dbReference type="GO" id="GO:0003677">
    <property type="term" value="F:DNA binding"/>
    <property type="evidence" value="ECO:0007669"/>
    <property type="project" value="UniProtKB-KW"/>
</dbReference>
<dbReference type="InterPro" id="IPR036420">
    <property type="entry name" value="BRCT_dom_sf"/>
</dbReference>
<accession>A0A0D2ABR1</accession>
<keyword evidence="7 10" id="KW-0067">ATP-binding</keyword>
<comment type="subcellular location">
    <subcellularLocation>
        <location evidence="1 10">Nucleus</location>
    </subcellularLocation>
</comment>
<dbReference type="GO" id="GO:0005524">
    <property type="term" value="F:ATP binding"/>
    <property type="evidence" value="ECO:0007669"/>
    <property type="project" value="UniProtKB-UniRule"/>
</dbReference>
<dbReference type="SMART" id="SM00382">
    <property type="entry name" value="AAA"/>
    <property type="match status" value="1"/>
</dbReference>
<dbReference type="InterPro" id="IPR003959">
    <property type="entry name" value="ATPase_AAA_core"/>
</dbReference>
<dbReference type="FunFam" id="3.40.50.10190:FF:000001">
    <property type="entry name" value="Replication factor C subunit 1"/>
    <property type="match status" value="1"/>
</dbReference>
<dbReference type="CDD" id="cd00009">
    <property type="entry name" value="AAA"/>
    <property type="match status" value="1"/>
</dbReference>
<dbReference type="Proteomes" id="UP000054466">
    <property type="component" value="Unassembled WGS sequence"/>
</dbReference>
<dbReference type="Gene3D" id="3.40.50.10190">
    <property type="entry name" value="BRCT domain"/>
    <property type="match status" value="1"/>
</dbReference>
<dbReference type="Pfam" id="PF00533">
    <property type="entry name" value="BRCT"/>
    <property type="match status" value="1"/>
</dbReference>
<evidence type="ECO:0000256" key="4">
    <source>
        <dbReference type="ARBA" id="ARBA00022553"/>
    </source>
</evidence>
<feature type="compositionally biased region" description="Low complexity" evidence="11">
    <location>
        <begin position="1039"/>
        <end position="1050"/>
    </location>
</feature>
<evidence type="ECO:0000256" key="9">
    <source>
        <dbReference type="ARBA" id="ARBA00023242"/>
    </source>
</evidence>
<feature type="compositionally biased region" description="Acidic residues" evidence="11">
    <location>
        <begin position="173"/>
        <end position="183"/>
    </location>
</feature>
<dbReference type="AlphaFoldDB" id="A0A0D2ABR1"/>
<keyword evidence="6 10" id="KW-0547">Nucleotide-binding</keyword>
<evidence type="ECO:0000256" key="11">
    <source>
        <dbReference type="SAM" id="MobiDB-lite"/>
    </source>
</evidence>
<dbReference type="PANTHER" id="PTHR23389:SF6">
    <property type="entry name" value="REPLICATION FACTOR C SUBUNIT 1"/>
    <property type="match status" value="1"/>
</dbReference>
<dbReference type="InterPro" id="IPR008921">
    <property type="entry name" value="DNA_pol3_clamp-load_cplx_C"/>
</dbReference>
<keyword evidence="5 10" id="KW-0235">DNA replication</keyword>
<evidence type="ECO:0000256" key="8">
    <source>
        <dbReference type="ARBA" id="ARBA00023125"/>
    </source>
</evidence>
<dbReference type="Pfam" id="PF00004">
    <property type="entry name" value="AAA"/>
    <property type="match status" value="1"/>
</dbReference>
<dbReference type="Gene3D" id="3.40.50.300">
    <property type="entry name" value="P-loop containing nucleotide triphosphate hydrolases"/>
    <property type="match status" value="1"/>
</dbReference>
<evidence type="ECO:0000256" key="3">
    <source>
        <dbReference type="ARBA" id="ARBA00020401"/>
    </source>
</evidence>
<dbReference type="RefSeq" id="XP_016242438.1">
    <property type="nucleotide sequence ID" value="XM_016399626.1"/>
</dbReference>
<evidence type="ECO:0000256" key="1">
    <source>
        <dbReference type="ARBA" id="ARBA00004123"/>
    </source>
</evidence>
<feature type="compositionally biased region" description="Basic and acidic residues" evidence="11">
    <location>
        <begin position="452"/>
        <end position="461"/>
    </location>
</feature>
<feature type="compositionally biased region" description="Polar residues" evidence="11">
    <location>
        <begin position="101"/>
        <end position="111"/>
    </location>
</feature>
<dbReference type="GO" id="GO:0006271">
    <property type="term" value="P:DNA strand elongation involved in DNA replication"/>
    <property type="evidence" value="ECO:0007669"/>
    <property type="project" value="UniProtKB-ARBA"/>
</dbReference>
<dbReference type="Gene3D" id="1.10.8.60">
    <property type="match status" value="1"/>
</dbReference>
<dbReference type="Gene3D" id="1.20.272.10">
    <property type="match status" value="1"/>
</dbReference>
<dbReference type="Pfam" id="PF08519">
    <property type="entry name" value="RFC1"/>
    <property type="match status" value="1"/>
</dbReference>
<dbReference type="FunFam" id="3.40.50.300:FF:000395">
    <property type="entry name" value="Replication factor C subunit 1"/>
    <property type="match status" value="1"/>
</dbReference>
<evidence type="ECO:0000256" key="6">
    <source>
        <dbReference type="ARBA" id="ARBA00022741"/>
    </source>
</evidence>
<dbReference type="GO" id="GO:0005663">
    <property type="term" value="C:DNA replication factor C complex"/>
    <property type="evidence" value="ECO:0007669"/>
    <property type="project" value="InterPro"/>
</dbReference>
<feature type="compositionally biased region" description="Basic and acidic residues" evidence="11">
    <location>
        <begin position="280"/>
        <end position="290"/>
    </location>
</feature>
<feature type="compositionally biased region" description="Acidic residues" evidence="11">
    <location>
        <begin position="246"/>
        <end position="259"/>
    </location>
</feature>
<dbReference type="SUPFAM" id="SSF52540">
    <property type="entry name" value="P-loop containing nucleoside triphosphate hydrolases"/>
    <property type="match status" value="1"/>
</dbReference>
<feature type="region of interest" description="Disordered" evidence="11">
    <location>
        <begin position="1"/>
        <end position="313"/>
    </location>
</feature>
<feature type="compositionally biased region" description="Low complexity" evidence="11">
    <location>
        <begin position="462"/>
        <end position="475"/>
    </location>
</feature>